<feature type="transmembrane region" description="Helical" evidence="2">
    <location>
        <begin position="41"/>
        <end position="64"/>
    </location>
</feature>
<feature type="transmembrane region" description="Helical" evidence="2">
    <location>
        <begin position="264"/>
        <end position="289"/>
    </location>
</feature>
<evidence type="ECO:0000256" key="2">
    <source>
        <dbReference type="SAM" id="Phobius"/>
    </source>
</evidence>
<sequence>MLRESSVTYSSLPQEEEINAQTTVEDTRKVVNPHTKRDCCLTATITTLIIISGICVAVILPLALKHRSEARGRGDLSQQLTAELVSNNSSTHQQGSSSNITDTKQRESSSNLTDIQGSFNKTDNSGVASLGANNTKEDAASSDKTSIHKSTESTTTTTTTTTTITTTPITTTTTTTTATTATTPTTTTILIKTTVPSGVSDNLALPQQSGGKASEEKPGVTGTNATKEDVLNAIYGNNNLPAKPTTTKGLGEWMNKVMGRHDPATLVVIAVLVAVSCAAVLIAMSWLVFNRITAHRRRINIQNVITDLQSRDKIVLLNSESEED</sequence>
<organism evidence="3 4">
    <name type="scientific">Cherax quadricarinatus</name>
    <name type="common">Australian red claw crayfish</name>
    <dbReference type="NCBI Taxonomy" id="27406"/>
    <lineage>
        <taxon>Eukaryota</taxon>
        <taxon>Metazoa</taxon>
        <taxon>Ecdysozoa</taxon>
        <taxon>Arthropoda</taxon>
        <taxon>Crustacea</taxon>
        <taxon>Multicrustacea</taxon>
        <taxon>Malacostraca</taxon>
        <taxon>Eumalacostraca</taxon>
        <taxon>Eucarida</taxon>
        <taxon>Decapoda</taxon>
        <taxon>Pleocyemata</taxon>
        <taxon>Astacidea</taxon>
        <taxon>Parastacoidea</taxon>
        <taxon>Parastacidae</taxon>
        <taxon>Cherax</taxon>
    </lineage>
</organism>
<feature type="region of interest" description="Disordered" evidence="1">
    <location>
        <begin position="86"/>
        <end position="161"/>
    </location>
</feature>
<evidence type="ECO:0000313" key="4">
    <source>
        <dbReference type="Proteomes" id="UP001445076"/>
    </source>
</evidence>
<accession>A0AAW0YDK7</accession>
<name>A0AAW0YDK7_CHEQU</name>
<evidence type="ECO:0000256" key="1">
    <source>
        <dbReference type="SAM" id="MobiDB-lite"/>
    </source>
</evidence>
<protein>
    <submittedName>
        <fullName evidence="3">Uncharacterized protein</fullName>
    </submittedName>
</protein>
<keyword evidence="2" id="KW-0812">Transmembrane</keyword>
<feature type="compositionally biased region" description="Polar residues" evidence="1">
    <location>
        <begin position="86"/>
        <end position="134"/>
    </location>
</feature>
<keyword evidence="2" id="KW-1133">Transmembrane helix</keyword>
<feature type="compositionally biased region" description="Basic and acidic residues" evidence="1">
    <location>
        <begin position="135"/>
        <end position="151"/>
    </location>
</feature>
<keyword evidence="4" id="KW-1185">Reference proteome</keyword>
<feature type="region of interest" description="Disordered" evidence="1">
    <location>
        <begin position="200"/>
        <end position="225"/>
    </location>
</feature>
<proteinExistence type="predicted"/>
<reference evidence="3 4" key="1">
    <citation type="journal article" date="2024" name="BMC Genomics">
        <title>Genome assembly of redclaw crayfish (Cherax quadricarinatus) provides insights into its immune adaptation and hypoxia tolerance.</title>
        <authorList>
            <person name="Liu Z."/>
            <person name="Zheng J."/>
            <person name="Li H."/>
            <person name="Fang K."/>
            <person name="Wang S."/>
            <person name="He J."/>
            <person name="Zhou D."/>
            <person name="Weng S."/>
            <person name="Chi M."/>
            <person name="Gu Z."/>
            <person name="He J."/>
            <person name="Li F."/>
            <person name="Wang M."/>
        </authorList>
    </citation>
    <scope>NUCLEOTIDE SEQUENCE [LARGE SCALE GENOMIC DNA]</scope>
    <source>
        <strain evidence="3">ZL_2023a</strain>
    </source>
</reference>
<comment type="caution">
    <text evidence="3">The sequence shown here is derived from an EMBL/GenBank/DDBJ whole genome shotgun (WGS) entry which is preliminary data.</text>
</comment>
<gene>
    <name evidence="3" type="ORF">OTU49_015114</name>
</gene>
<keyword evidence="2" id="KW-0472">Membrane</keyword>
<dbReference type="EMBL" id="JARKIK010000008">
    <property type="protein sequence ID" value="KAK8749890.1"/>
    <property type="molecule type" value="Genomic_DNA"/>
</dbReference>
<dbReference type="AlphaFoldDB" id="A0AAW0YDK7"/>
<dbReference type="Proteomes" id="UP001445076">
    <property type="component" value="Unassembled WGS sequence"/>
</dbReference>
<feature type="compositionally biased region" description="Polar residues" evidence="1">
    <location>
        <begin position="200"/>
        <end position="211"/>
    </location>
</feature>
<evidence type="ECO:0000313" key="3">
    <source>
        <dbReference type="EMBL" id="KAK8749890.1"/>
    </source>
</evidence>